<protein>
    <submittedName>
        <fullName evidence="1">Uncharacterized protein</fullName>
    </submittedName>
</protein>
<sequence length="121" mass="13379">MFHFFETIAGEMNGINTSENTTLNYQVGDTLLFAAEARAPWYLPEGVSIAEAASSSAPIQCRDNSPSGLDSANATEYAVTWICVSEQKVRIGFQKRIPRTLDEFTAKWKQSSARDGLLKEI</sequence>
<gene>
    <name evidence="1" type="ORF">ETB97_007260</name>
</gene>
<proteinExistence type="predicted"/>
<accession>A0A8H5ZY93</accession>
<dbReference type="Proteomes" id="UP000541154">
    <property type="component" value="Unassembled WGS sequence"/>
</dbReference>
<evidence type="ECO:0000313" key="1">
    <source>
        <dbReference type="EMBL" id="KAF5856505.1"/>
    </source>
</evidence>
<organism evidence="1 2">
    <name type="scientific">Petromyces alliaceus</name>
    <name type="common">Aspergillus alliaceus</name>
    <dbReference type="NCBI Taxonomy" id="209559"/>
    <lineage>
        <taxon>Eukaryota</taxon>
        <taxon>Fungi</taxon>
        <taxon>Dikarya</taxon>
        <taxon>Ascomycota</taxon>
        <taxon>Pezizomycotina</taxon>
        <taxon>Eurotiomycetes</taxon>
        <taxon>Eurotiomycetidae</taxon>
        <taxon>Eurotiales</taxon>
        <taxon>Aspergillaceae</taxon>
        <taxon>Aspergillus</taxon>
        <taxon>Aspergillus subgen. Circumdati</taxon>
    </lineage>
</organism>
<name>A0A8H5ZY93_PETAA</name>
<dbReference type="EMBL" id="SPNV01000314">
    <property type="protein sequence ID" value="KAF5856505.1"/>
    <property type="molecule type" value="Genomic_DNA"/>
</dbReference>
<reference evidence="1 2" key="1">
    <citation type="submission" date="2019-04" db="EMBL/GenBank/DDBJ databases">
        <title>Aspergillus burnettii sp. nov., novel species from soil in southeast Queensland.</title>
        <authorList>
            <person name="Gilchrist C.L.M."/>
            <person name="Pitt J.I."/>
            <person name="Lange L."/>
            <person name="Lacey H.J."/>
            <person name="Vuong D."/>
            <person name="Midgley D.J."/>
            <person name="Greenfield P."/>
            <person name="Bradbury M."/>
            <person name="Lacey E."/>
            <person name="Busk P.K."/>
            <person name="Pilgaard B."/>
            <person name="Chooi Y.H."/>
            <person name="Piggott A.M."/>
        </authorList>
    </citation>
    <scope>NUCLEOTIDE SEQUENCE [LARGE SCALE GENOMIC DNA]</scope>
    <source>
        <strain evidence="1 2">FRR 5400</strain>
    </source>
</reference>
<evidence type="ECO:0000313" key="2">
    <source>
        <dbReference type="Proteomes" id="UP000541154"/>
    </source>
</evidence>
<comment type="caution">
    <text evidence="1">The sequence shown here is derived from an EMBL/GenBank/DDBJ whole genome shotgun (WGS) entry which is preliminary data.</text>
</comment>
<keyword evidence="2" id="KW-1185">Reference proteome</keyword>
<dbReference type="AlphaFoldDB" id="A0A8H5ZY93"/>